<evidence type="ECO:0000313" key="16">
    <source>
        <dbReference type="Proteomes" id="UP000727407"/>
    </source>
</evidence>
<dbReference type="Pfam" id="PF06762">
    <property type="entry name" value="LMF1"/>
    <property type="match status" value="1"/>
</dbReference>
<feature type="domain" description="Peptidase S1" evidence="14">
    <location>
        <begin position="39"/>
        <end position="269"/>
    </location>
</feature>
<name>A0A8J4TXB2_CLAMG</name>
<dbReference type="FunFam" id="2.40.10.10:FF:000003">
    <property type="entry name" value="Transmembrane serine protease 3"/>
    <property type="match status" value="1"/>
</dbReference>
<dbReference type="Proteomes" id="UP000727407">
    <property type="component" value="Unassembled WGS sequence"/>
</dbReference>
<comment type="subcellular location">
    <subcellularLocation>
        <location evidence="1 12">Endoplasmic reticulum membrane</location>
        <topology evidence="1 12">Multi-pass membrane protein</topology>
    </subcellularLocation>
</comment>
<organism evidence="15 16">
    <name type="scientific">Clarias magur</name>
    <name type="common">Asian catfish</name>
    <name type="synonym">Macropteronotus magur</name>
    <dbReference type="NCBI Taxonomy" id="1594786"/>
    <lineage>
        <taxon>Eukaryota</taxon>
        <taxon>Metazoa</taxon>
        <taxon>Chordata</taxon>
        <taxon>Craniata</taxon>
        <taxon>Vertebrata</taxon>
        <taxon>Euteleostomi</taxon>
        <taxon>Actinopterygii</taxon>
        <taxon>Neopterygii</taxon>
        <taxon>Teleostei</taxon>
        <taxon>Ostariophysi</taxon>
        <taxon>Siluriformes</taxon>
        <taxon>Clariidae</taxon>
        <taxon>Clarias</taxon>
    </lineage>
</organism>
<keyword evidence="5 13" id="KW-0378">Hydrolase</keyword>
<dbReference type="Pfam" id="PF25179">
    <property type="entry name" value="LMF1_C"/>
    <property type="match status" value="1"/>
</dbReference>
<dbReference type="OrthoDB" id="5988002at2759"/>
<sequence length="848" mass="94620">GKLSTLDEGTSHPVYNGNTSLYGVRTFHQKDKEEAGPRIVGGKEAWPHSWPWQVVLICADVPVCGGAILNMYWILTAGHCFRRNARELSWDVWAGKHDLDNNTESCQQNVKVAKIITHQDYHSITKQHDIALLKLQTPLLFDECVRPISLWCGDLPSLKRCTVTGWGSTTQGGRHANRLQEANVTILEFDTCVRFYGRIIRPSVVCAGEMAGGLDACQGDSGGPLSCFTGTRYEVAGIVSWGVGCGHAQKPGVYTKVAFYIQWINSVIGGRYGADGSWKVLTGLYGEDGVMPVRMPQVKTPLLEKFQDIPSLLWLAPSLGIGSQHGLELICLLGALLSLGAVLLSALRDSLVYLCLWVLYLSLYTVGGDFIHSEWDSLLLEAGFLAFLVAPCALLRRSSAPHDSVTFWLTRWLLFRLVLCSGVSKLASGDPCWWDLTALSRYYDTQASPTPLAWYAHQLPDWLSRLGAVCILAEEIAVPLLMFFIPVRGLRINAFSIMVVLQLFKILVGGCSLFNLLTIALSFSLLDNEAFDCSPVPKKKAKNKTWGQFLVSCLTLLFKLAVHLVIIFSVIKFFKLEINWEKKIVTSKPTFSQERFNDFVSQIQSPTIWIGVLSLTWEVVAALLKSLYVRGVLGKVFALIQWALFTAAAVGVFALSLVPYTAMAGMSSSKLLPELREAYEAVEKFHLVSSYGIQHRMIPPAGRPEIVIEASMDKKTWTELSFMYKPSSMSGVPAILGPHEPRLDWLLWEAARETHDQSPWFSGLIQRLLEGKESVESLVQADKAQYPFSSKPPAFIRAKVYHYHFTHTPNEGKEARTWWKRQYVRDFFPTVHLGDPVLEDLLKEAGLK</sequence>
<keyword evidence="4 12" id="KW-0812">Transmembrane</keyword>
<keyword evidence="16" id="KW-1185">Reference proteome</keyword>
<feature type="transmembrane region" description="Helical" evidence="12">
    <location>
        <begin position="608"/>
        <end position="628"/>
    </location>
</feature>
<keyword evidence="9 12" id="KW-0472">Membrane</keyword>
<evidence type="ECO:0000256" key="8">
    <source>
        <dbReference type="ARBA" id="ARBA00022989"/>
    </source>
</evidence>
<evidence type="ECO:0000313" key="15">
    <source>
        <dbReference type="EMBL" id="KAF5897178.1"/>
    </source>
</evidence>
<evidence type="ECO:0000256" key="2">
    <source>
        <dbReference type="ARBA" id="ARBA00005512"/>
    </source>
</evidence>
<dbReference type="InterPro" id="IPR001314">
    <property type="entry name" value="Peptidase_S1A"/>
</dbReference>
<feature type="transmembrane region" description="Helical" evidence="12">
    <location>
        <begin position="506"/>
        <end position="526"/>
    </location>
</feature>
<dbReference type="PROSITE" id="PS00135">
    <property type="entry name" value="TRYPSIN_SER"/>
    <property type="match status" value="1"/>
</dbReference>
<dbReference type="EMBL" id="QNUK01000245">
    <property type="protein sequence ID" value="KAF5897178.1"/>
    <property type="molecule type" value="Genomic_DNA"/>
</dbReference>
<evidence type="ECO:0000256" key="5">
    <source>
        <dbReference type="ARBA" id="ARBA00022801"/>
    </source>
</evidence>
<dbReference type="SUPFAM" id="SSF50494">
    <property type="entry name" value="Trypsin-like serine proteases"/>
    <property type="match status" value="1"/>
</dbReference>
<dbReference type="PROSITE" id="PS50240">
    <property type="entry name" value="TRYPSIN_DOM"/>
    <property type="match status" value="1"/>
</dbReference>
<evidence type="ECO:0000256" key="1">
    <source>
        <dbReference type="ARBA" id="ARBA00004477"/>
    </source>
</evidence>
<reference evidence="15" key="1">
    <citation type="submission" date="2020-07" db="EMBL/GenBank/DDBJ databases">
        <title>Clarias magur genome sequencing, assembly and annotation.</title>
        <authorList>
            <person name="Kushwaha B."/>
            <person name="Kumar R."/>
            <person name="Das P."/>
            <person name="Joshi C.G."/>
            <person name="Kumar D."/>
            <person name="Nagpure N.S."/>
            <person name="Pandey M."/>
            <person name="Agarwal S."/>
            <person name="Srivastava S."/>
            <person name="Singh M."/>
            <person name="Sahoo L."/>
            <person name="Jayasankar P."/>
            <person name="Meher P.K."/>
            <person name="Koringa P.G."/>
            <person name="Iquebal M.A."/>
            <person name="Das S.P."/>
            <person name="Bit A."/>
            <person name="Patnaik S."/>
            <person name="Patel N."/>
            <person name="Shah T.M."/>
            <person name="Hinsu A."/>
            <person name="Jena J.K."/>
        </authorList>
    </citation>
    <scope>NUCLEOTIDE SEQUENCE</scope>
    <source>
        <strain evidence="15">CIFAMagur01</strain>
        <tissue evidence="15">Testis</tissue>
    </source>
</reference>
<feature type="transmembrane region" description="Helical" evidence="12">
    <location>
        <begin position="462"/>
        <end position="485"/>
    </location>
</feature>
<dbReference type="SMART" id="SM00020">
    <property type="entry name" value="Tryp_SPc"/>
    <property type="match status" value="1"/>
</dbReference>
<proteinExistence type="inferred from homology"/>
<evidence type="ECO:0000259" key="14">
    <source>
        <dbReference type="PROSITE" id="PS50240"/>
    </source>
</evidence>
<keyword evidence="8 12" id="KW-1133">Transmembrane helix</keyword>
<feature type="non-terminal residue" evidence="15">
    <location>
        <position position="848"/>
    </location>
</feature>
<feature type="transmembrane region" description="Helical" evidence="12">
    <location>
        <begin position="640"/>
        <end position="662"/>
    </location>
</feature>
<feature type="transmembrane region" description="Helical" evidence="12">
    <location>
        <begin position="351"/>
        <end position="371"/>
    </location>
</feature>
<dbReference type="PROSITE" id="PS00134">
    <property type="entry name" value="TRYPSIN_HIS"/>
    <property type="match status" value="1"/>
</dbReference>
<evidence type="ECO:0000256" key="4">
    <source>
        <dbReference type="ARBA" id="ARBA00022692"/>
    </source>
</evidence>
<dbReference type="InterPro" id="IPR057434">
    <property type="entry name" value="LMF1/2_N"/>
</dbReference>
<dbReference type="Pfam" id="PF00089">
    <property type="entry name" value="Trypsin"/>
    <property type="match status" value="1"/>
</dbReference>
<evidence type="ECO:0000256" key="13">
    <source>
        <dbReference type="RuleBase" id="RU363034"/>
    </source>
</evidence>
<accession>A0A8J4TXB2</accession>
<protein>
    <recommendedName>
        <fullName evidence="12">Lipase maturation factor</fullName>
        <ecNumber evidence="13">3.4.21.-</ecNumber>
    </recommendedName>
</protein>
<dbReference type="PANTHER" id="PTHR14463">
    <property type="entry name" value="LIPASE MATURATION FACTOR"/>
    <property type="match status" value="1"/>
</dbReference>
<dbReference type="AlphaFoldDB" id="A0A8J4TXB2"/>
<keyword evidence="7 13" id="KW-0720">Serine protease</keyword>
<dbReference type="GO" id="GO:0005789">
    <property type="term" value="C:endoplasmic reticulum membrane"/>
    <property type="evidence" value="ECO:0007669"/>
    <property type="project" value="UniProtKB-SubCell"/>
</dbReference>
<feature type="non-terminal residue" evidence="15">
    <location>
        <position position="1"/>
    </location>
</feature>
<dbReference type="PANTHER" id="PTHR14463:SF5">
    <property type="entry name" value="LIPASE MATURATION FACTOR 2"/>
    <property type="match status" value="1"/>
</dbReference>
<dbReference type="GO" id="GO:0004252">
    <property type="term" value="F:serine-type endopeptidase activity"/>
    <property type="evidence" value="ECO:0007669"/>
    <property type="project" value="InterPro"/>
</dbReference>
<feature type="transmembrane region" description="Helical" evidence="12">
    <location>
        <begin position="326"/>
        <end position="344"/>
    </location>
</feature>
<keyword evidence="11" id="KW-0325">Glycoprotein</keyword>
<dbReference type="InterPro" id="IPR001254">
    <property type="entry name" value="Trypsin_dom"/>
</dbReference>
<evidence type="ECO:0000256" key="3">
    <source>
        <dbReference type="ARBA" id="ARBA00022670"/>
    </source>
</evidence>
<keyword evidence="3 13" id="KW-0645">Protease</keyword>
<dbReference type="InterPro" id="IPR018114">
    <property type="entry name" value="TRYPSIN_HIS"/>
</dbReference>
<evidence type="ECO:0000256" key="7">
    <source>
        <dbReference type="ARBA" id="ARBA00022825"/>
    </source>
</evidence>
<comment type="caution">
    <text evidence="15">The sequence shown here is derived from an EMBL/GenBank/DDBJ whole genome shotgun (WGS) entry which is preliminary data.</text>
</comment>
<evidence type="ECO:0000256" key="9">
    <source>
        <dbReference type="ARBA" id="ARBA00023136"/>
    </source>
</evidence>
<keyword evidence="6 12" id="KW-0256">Endoplasmic reticulum</keyword>
<dbReference type="InterPro" id="IPR043504">
    <property type="entry name" value="Peptidase_S1_PA_chymotrypsin"/>
</dbReference>
<dbReference type="PRINTS" id="PR00722">
    <property type="entry name" value="CHYMOTRYPSIN"/>
</dbReference>
<feature type="transmembrane region" description="Helical" evidence="12">
    <location>
        <begin position="546"/>
        <end position="574"/>
    </location>
</feature>
<dbReference type="CDD" id="cd00190">
    <property type="entry name" value="Tryp_SPc"/>
    <property type="match status" value="1"/>
</dbReference>
<dbReference type="GO" id="GO:0051604">
    <property type="term" value="P:protein maturation"/>
    <property type="evidence" value="ECO:0007669"/>
    <property type="project" value="InterPro"/>
</dbReference>
<evidence type="ECO:0000256" key="6">
    <source>
        <dbReference type="ARBA" id="ARBA00022824"/>
    </source>
</evidence>
<dbReference type="InterPro" id="IPR057433">
    <property type="entry name" value="LMF1/2_C"/>
</dbReference>
<dbReference type="InterPro" id="IPR033116">
    <property type="entry name" value="TRYPSIN_SER"/>
</dbReference>
<dbReference type="EC" id="3.4.21.-" evidence="13"/>
<feature type="transmembrane region" description="Helical" evidence="12">
    <location>
        <begin position="377"/>
        <end position="395"/>
    </location>
</feature>
<keyword evidence="10" id="KW-1015">Disulfide bond</keyword>
<gene>
    <name evidence="15" type="primary">lmf2b</name>
    <name evidence="15" type="ORF">DAT39_013096</name>
</gene>
<evidence type="ECO:0000256" key="12">
    <source>
        <dbReference type="RuleBase" id="RU361229"/>
    </source>
</evidence>
<comment type="similarity">
    <text evidence="2 12">Belongs to the lipase maturation factor family.</text>
</comment>
<dbReference type="GO" id="GO:0006508">
    <property type="term" value="P:proteolysis"/>
    <property type="evidence" value="ECO:0007669"/>
    <property type="project" value="UniProtKB-KW"/>
</dbReference>
<dbReference type="InterPro" id="IPR009613">
    <property type="entry name" value="LMF"/>
</dbReference>
<comment type="function">
    <text evidence="12">Involved in the maturation of specific proteins in the endoplasmic reticulum.</text>
</comment>
<dbReference type="InterPro" id="IPR009003">
    <property type="entry name" value="Peptidase_S1_PA"/>
</dbReference>
<dbReference type="Gene3D" id="2.40.10.10">
    <property type="entry name" value="Trypsin-like serine proteases"/>
    <property type="match status" value="1"/>
</dbReference>
<evidence type="ECO:0000256" key="11">
    <source>
        <dbReference type="ARBA" id="ARBA00023180"/>
    </source>
</evidence>
<evidence type="ECO:0000256" key="10">
    <source>
        <dbReference type="ARBA" id="ARBA00023157"/>
    </source>
</evidence>